<organism evidence="1 2">
    <name type="scientific">Campylobacter upsaliensis</name>
    <dbReference type="NCBI Taxonomy" id="28080"/>
    <lineage>
        <taxon>Bacteria</taxon>
        <taxon>Pseudomonadati</taxon>
        <taxon>Campylobacterota</taxon>
        <taxon>Epsilonproteobacteria</taxon>
        <taxon>Campylobacterales</taxon>
        <taxon>Campylobacteraceae</taxon>
        <taxon>Campylobacter</taxon>
    </lineage>
</organism>
<dbReference type="RefSeq" id="WP_027304833.1">
    <property type="nucleotide sequence ID" value="NZ_CBCRZS010000003.1"/>
</dbReference>
<name>A0A3S4SI11_CAMUP</name>
<dbReference type="AlphaFoldDB" id="A0A3S4SI11"/>
<sequence length="61" mass="7132">MKALMKNKVIKARAICEELYLLNEDSLELVLELLNDDEINDKYGETLENLKENLEKTHNLL</sequence>
<protein>
    <submittedName>
        <fullName evidence="1">Uncharacterized protein</fullName>
    </submittedName>
</protein>
<dbReference type="Proteomes" id="UP000278157">
    <property type="component" value="Chromosome"/>
</dbReference>
<reference evidence="1 2" key="1">
    <citation type="submission" date="2018-12" db="EMBL/GenBank/DDBJ databases">
        <authorList>
            <consortium name="Pathogen Informatics"/>
        </authorList>
    </citation>
    <scope>NUCLEOTIDE SEQUENCE [LARGE SCALE GENOMIC DNA]</scope>
    <source>
        <strain evidence="1 2">NCTC11541</strain>
    </source>
</reference>
<gene>
    <name evidence="1" type="ORF">NCTC11541_00426</name>
</gene>
<evidence type="ECO:0000313" key="1">
    <source>
        <dbReference type="EMBL" id="VEG84406.1"/>
    </source>
</evidence>
<evidence type="ECO:0000313" key="2">
    <source>
        <dbReference type="Proteomes" id="UP000278157"/>
    </source>
</evidence>
<accession>A0A3S4SI11</accession>
<dbReference type="EMBL" id="LR134372">
    <property type="protein sequence ID" value="VEG84406.1"/>
    <property type="molecule type" value="Genomic_DNA"/>
</dbReference>
<proteinExistence type="predicted"/>